<dbReference type="OrthoDB" id="5414694at2759"/>
<sequence>MPTATTPPTSSTLPPPHLFDILPPLHSLLTRLLLPPSPDGLTPSPDTATPISPKDLATAASSITNKIQKARTAVRELPGVEARIEEQEDVIAELEEESRRLRGVEEGIRMAARNRLEGTASEIGVGRADHGAMES</sequence>
<evidence type="ECO:0000313" key="11">
    <source>
        <dbReference type="EMBL" id="CAF9924655.1"/>
    </source>
</evidence>
<evidence type="ECO:0000256" key="5">
    <source>
        <dbReference type="ARBA" id="ARBA00023159"/>
    </source>
</evidence>
<dbReference type="AlphaFoldDB" id="A0A8H3IKW6"/>
<comment type="subcellular location">
    <subcellularLocation>
        <location evidence="1 9">Nucleus</location>
    </subcellularLocation>
</comment>
<gene>
    <name evidence="9" type="primary">MED9</name>
    <name evidence="11" type="ORF">IMSHALPRED_006248</name>
</gene>
<feature type="coiled-coil region" evidence="10">
    <location>
        <begin position="77"/>
        <end position="104"/>
    </location>
</feature>
<keyword evidence="12" id="KW-1185">Reference proteome</keyword>
<keyword evidence="6 9" id="KW-0804">Transcription</keyword>
<comment type="subunit">
    <text evidence="3 9">Component of the Mediator complex.</text>
</comment>
<dbReference type="Gene3D" id="6.10.280.10">
    <property type="entry name" value="Mediator complex, subunit Med21"/>
    <property type="match status" value="1"/>
</dbReference>
<evidence type="ECO:0000313" key="12">
    <source>
        <dbReference type="Proteomes" id="UP000664534"/>
    </source>
</evidence>
<organism evidence="11 12">
    <name type="scientific">Imshaugia aleurites</name>
    <dbReference type="NCBI Taxonomy" id="172621"/>
    <lineage>
        <taxon>Eukaryota</taxon>
        <taxon>Fungi</taxon>
        <taxon>Dikarya</taxon>
        <taxon>Ascomycota</taxon>
        <taxon>Pezizomycotina</taxon>
        <taxon>Lecanoromycetes</taxon>
        <taxon>OSLEUM clade</taxon>
        <taxon>Lecanoromycetidae</taxon>
        <taxon>Lecanorales</taxon>
        <taxon>Lecanorineae</taxon>
        <taxon>Parmeliaceae</taxon>
        <taxon>Imshaugia</taxon>
    </lineage>
</organism>
<keyword evidence="10" id="KW-0175">Coiled coil</keyword>
<evidence type="ECO:0000256" key="2">
    <source>
        <dbReference type="ARBA" id="ARBA00008089"/>
    </source>
</evidence>
<evidence type="ECO:0000256" key="8">
    <source>
        <dbReference type="ARBA" id="ARBA00025687"/>
    </source>
</evidence>
<comment type="function">
    <text evidence="8 9">Component of the Mediator complex, a coactivator involved in the regulated transcription of nearly all RNA polymerase II-dependent genes. Mediator functions as a bridge to convey information from gene-specific regulatory proteins to the basal RNA polymerase II transcription machinery. Mediator is recruited to promoters by direct interactions with regulatory proteins and serves as a scaffold for the assembly of a functional preinitiation complex with RNA polymerase II and the general transcription factors.</text>
</comment>
<reference evidence="11" key="1">
    <citation type="submission" date="2021-03" db="EMBL/GenBank/DDBJ databases">
        <authorList>
            <person name="Tagirdzhanova G."/>
        </authorList>
    </citation>
    <scope>NUCLEOTIDE SEQUENCE</scope>
</reference>
<protein>
    <recommendedName>
        <fullName evidence="9">Mediator of RNA polymerase II transcription subunit 9</fullName>
    </recommendedName>
    <alternativeName>
        <fullName evidence="9">Mediator complex subunit 9</fullName>
    </alternativeName>
</protein>
<dbReference type="GO" id="GO:0016592">
    <property type="term" value="C:mediator complex"/>
    <property type="evidence" value="ECO:0007669"/>
    <property type="project" value="InterPro"/>
</dbReference>
<evidence type="ECO:0000256" key="1">
    <source>
        <dbReference type="ARBA" id="ARBA00004123"/>
    </source>
</evidence>
<evidence type="ECO:0000256" key="10">
    <source>
        <dbReference type="SAM" id="Coils"/>
    </source>
</evidence>
<keyword evidence="5 9" id="KW-0010">Activator</keyword>
<dbReference type="GO" id="GO:0006357">
    <property type="term" value="P:regulation of transcription by RNA polymerase II"/>
    <property type="evidence" value="ECO:0007669"/>
    <property type="project" value="InterPro"/>
</dbReference>
<dbReference type="Pfam" id="PF07544">
    <property type="entry name" value="Med9"/>
    <property type="match status" value="1"/>
</dbReference>
<name>A0A8H3IKW6_9LECA</name>
<accession>A0A8H3IKW6</accession>
<dbReference type="GO" id="GO:0003712">
    <property type="term" value="F:transcription coregulator activity"/>
    <property type="evidence" value="ECO:0007669"/>
    <property type="project" value="InterPro"/>
</dbReference>
<evidence type="ECO:0000256" key="7">
    <source>
        <dbReference type="ARBA" id="ARBA00023242"/>
    </source>
</evidence>
<keyword evidence="4 9" id="KW-0805">Transcription regulation</keyword>
<dbReference type="Proteomes" id="UP000664534">
    <property type="component" value="Unassembled WGS sequence"/>
</dbReference>
<evidence type="ECO:0000256" key="6">
    <source>
        <dbReference type="ARBA" id="ARBA00023163"/>
    </source>
</evidence>
<proteinExistence type="inferred from homology"/>
<dbReference type="InterPro" id="IPR037212">
    <property type="entry name" value="Med7/Med21-like"/>
</dbReference>
<dbReference type="EMBL" id="CAJPDT010000037">
    <property type="protein sequence ID" value="CAF9924655.1"/>
    <property type="molecule type" value="Genomic_DNA"/>
</dbReference>
<comment type="caution">
    <text evidence="11">The sequence shown here is derived from an EMBL/GenBank/DDBJ whole genome shotgun (WGS) entry which is preliminary data.</text>
</comment>
<evidence type="ECO:0000256" key="9">
    <source>
        <dbReference type="RuleBase" id="RU364145"/>
    </source>
</evidence>
<dbReference type="SUPFAM" id="SSF140718">
    <property type="entry name" value="Mediator hinge subcomplex-like"/>
    <property type="match status" value="1"/>
</dbReference>
<evidence type="ECO:0000256" key="3">
    <source>
        <dbReference type="ARBA" id="ARBA00011837"/>
    </source>
</evidence>
<evidence type="ECO:0000256" key="4">
    <source>
        <dbReference type="ARBA" id="ARBA00023015"/>
    </source>
</evidence>
<keyword evidence="7 9" id="KW-0539">Nucleus</keyword>
<comment type="similarity">
    <text evidence="2 9">Belongs to the Mediator complex subunit 9 family.</text>
</comment>
<dbReference type="InterPro" id="IPR011425">
    <property type="entry name" value="Med9"/>
</dbReference>